<dbReference type="SFLD" id="SFLDS00003">
    <property type="entry name" value="Haloacid_Dehalogenase"/>
    <property type="match status" value="1"/>
</dbReference>
<keyword evidence="2" id="KW-1185">Reference proteome</keyword>
<dbReference type="NCBIfam" id="TIGR01509">
    <property type="entry name" value="HAD-SF-IA-v3"/>
    <property type="match status" value="1"/>
</dbReference>
<accession>A0ABS3WKP9</accession>
<dbReference type="PANTHER" id="PTHR18901:SF38">
    <property type="entry name" value="PSEUDOURIDINE-5'-PHOSPHATASE"/>
    <property type="match status" value="1"/>
</dbReference>
<dbReference type="Gene3D" id="1.10.150.240">
    <property type="entry name" value="Putative phosphatase, domain 2"/>
    <property type="match status" value="1"/>
</dbReference>
<dbReference type="SFLD" id="SFLDG01129">
    <property type="entry name" value="C1.5:_HAD__Beta-PGM__Phosphata"/>
    <property type="match status" value="1"/>
</dbReference>
<dbReference type="InterPro" id="IPR036412">
    <property type="entry name" value="HAD-like_sf"/>
</dbReference>
<evidence type="ECO:0000313" key="2">
    <source>
        <dbReference type="Proteomes" id="UP000670947"/>
    </source>
</evidence>
<sequence length="224" mass="24804">MIKAIVFDFDGLIYDTEAPEYRAYREIFAEHGHELELAVWGQCVGTHDSGFDPYGHLEACLGRTVDRAFLRARHREKFEAMLAAETIRPGVEDYLKDAGTLGLRVGLASSATRAWVTGHLGRLSVAPYFECIRVRDDVVRAKPDPELYLQVLREFGLAPHEAVAFEDSPNGAKAAKAAGMYCVTVPNDVTRELAFGSVDLRLESLADVKLDALIRRLQAASPVR</sequence>
<dbReference type="InterPro" id="IPR023214">
    <property type="entry name" value="HAD_sf"/>
</dbReference>
<dbReference type="GO" id="GO:0016787">
    <property type="term" value="F:hydrolase activity"/>
    <property type="evidence" value="ECO:0007669"/>
    <property type="project" value="UniProtKB-KW"/>
</dbReference>
<dbReference type="Proteomes" id="UP000670947">
    <property type="component" value="Unassembled WGS sequence"/>
</dbReference>
<organism evidence="1 2">
    <name type="scientific">Paenibacillus artemisiicola</name>
    <dbReference type="NCBI Taxonomy" id="1172618"/>
    <lineage>
        <taxon>Bacteria</taxon>
        <taxon>Bacillati</taxon>
        <taxon>Bacillota</taxon>
        <taxon>Bacilli</taxon>
        <taxon>Bacillales</taxon>
        <taxon>Paenibacillaceae</taxon>
        <taxon>Paenibacillus</taxon>
    </lineage>
</organism>
<name>A0ABS3WKP9_9BACL</name>
<dbReference type="InterPro" id="IPR006439">
    <property type="entry name" value="HAD-SF_hydro_IA"/>
</dbReference>
<dbReference type="Pfam" id="PF00702">
    <property type="entry name" value="Hydrolase"/>
    <property type="match status" value="1"/>
</dbReference>
<dbReference type="EMBL" id="JAGGDJ010000081">
    <property type="protein sequence ID" value="MBO7748877.1"/>
    <property type="molecule type" value="Genomic_DNA"/>
</dbReference>
<comment type="caution">
    <text evidence="1">The sequence shown here is derived from an EMBL/GenBank/DDBJ whole genome shotgun (WGS) entry which is preliminary data.</text>
</comment>
<dbReference type="Gene3D" id="3.40.50.1000">
    <property type="entry name" value="HAD superfamily/HAD-like"/>
    <property type="match status" value="1"/>
</dbReference>
<dbReference type="RefSeq" id="WP_208851397.1">
    <property type="nucleotide sequence ID" value="NZ_JAGGDJ010000081.1"/>
</dbReference>
<dbReference type="PANTHER" id="PTHR18901">
    <property type="entry name" value="2-DEOXYGLUCOSE-6-PHOSPHATE PHOSPHATASE 2"/>
    <property type="match status" value="1"/>
</dbReference>
<gene>
    <name evidence="1" type="ORF">I8J29_32365</name>
</gene>
<dbReference type="SUPFAM" id="SSF56784">
    <property type="entry name" value="HAD-like"/>
    <property type="match status" value="1"/>
</dbReference>
<reference evidence="1 2" key="1">
    <citation type="submission" date="2021-03" db="EMBL/GenBank/DDBJ databases">
        <title>Paenibacillus artemisicola MWE-103 whole genome sequence.</title>
        <authorList>
            <person name="Ham Y.J."/>
        </authorList>
    </citation>
    <scope>NUCLEOTIDE SEQUENCE [LARGE SCALE GENOMIC DNA]</scope>
    <source>
        <strain evidence="1 2">MWE-103</strain>
    </source>
</reference>
<dbReference type="InterPro" id="IPR023198">
    <property type="entry name" value="PGP-like_dom2"/>
</dbReference>
<keyword evidence="1" id="KW-0378">Hydrolase</keyword>
<protein>
    <submittedName>
        <fullName evidence="1">HAD-IA family hydrolase</fullName>
    </submittedName>
</protein>
<proteinExistence type="predicted"/>
<evidence type="ECO:0000313" key="1">
    <source>
        <dbReference type="EMBL" id="MBO7748877.1"/>
    </source>
</evidence>